<sequence>MELRPHARYAGYWSNDGFYQSGYLHLDNAVIWKSGAELWTAVNFIHEGVQQMFPLAQNVVVPADDYDEAEVSVTMNTNRNAPLSFAMSVTRGGFFGGDRLAVSPAITWRQNDAFSTSLSWRYNDVSLPSSGFDIALTTFRMNYSLRPTFPCRRSYSTTIAMICLPPISGSPGYQTRTPGCLWSTTKPTMANDSRVRPDASFWLSTAGF</sequence>
<dbReference type="AlphaFoldDB" id="A0A2A5WKM1"/>
<proteinExistence type="predicted"/>
<reference evidence="1 2" key="1">
    <citation type="submission" date="2017-08" db="EMBL/GenBank/DDBJ databases">
        <title>Fine stratification of microbial communities through a metagenomic profile of the photic zone.</title>
        <authorList>
            <person name="Haro-Moreno J.M."/>
            <person name="Lopez-Perez M."/>
            <person name="De La Torre J."/>
            <person name="Picazo A."/>
            <person name="Camacho A."/>
            <person name="Rodriguez-Valera F."/>
        </authorList>
    </citation>
    <scope>NUCLEOTIDE SEQUENCE [LARGE SCALE GENOMIC DNA]</scope>
    <source>
        <strain evidence="1">MED-G24</strain>
    </source>
</reference>
<dbReference type="Proteomes" id="UP000219327">
    <property type="component" value="Unassembled WGS sequence"/>
</dbReference>
<name>A0A2A5WKM1_9GAMM</name>
<dbReference type="EMBL" id="NTKD01000058">
    <property type="protein sequence ID" value="PDH36843.1"/>
    <property type="molecule type" value="Genomic_DNA"/>
</dbReference>
<organism evidence="1 2">
    <name type="scientific">OM182 bacterium MED-G24</name>
    <dbReference type="NCBI Taxonomy" id="1986255"/>
    <lineage>
        <taxon>Bacteria</taxon>
        <taxon>Pseudomonadati</taxon>
        <taxon>Pseudomonadota</taxon>
        <taxon>Gammaproteobacteria</taxon>
        <taxon>OMG group</taxon>
        <taxon>OM182 clade</taxon>
    </lineage>
</organism>
<evidence type="ECO:0008006" key="3">
    <source>
        <dbReference type="Google" id="ProtNLM"/>
    </source>
</evidence>
<comment type="caution">
    <text evidence="1">The sequence shown here is derived from an EMBL/GenBank/DDBJ whole genome shotgun (WGS) entry which is preliminary data.</text>
</comment>
<evidence type="ECO:0000313" key="2">
    <source>
        <dbReference type="Proteomes" id="UP000219327"/>
    </source>
</evidence>
<evidence type="ECO:0000313" key="1">
    <source>
        <dbReference type="EMBL" id="PDH36843.1"/>
    </source>
</evidence>
<protein>
    <recommendedName>
        <fullName evidence="3">TonB-dependent receptor-like beta-barrel domain-containing protein</fullName>
    </recommendedName>
</protein>
<accession>A0A2A5WKM1</accession>
<gene>
    <name evidence="1" type="ORF">CNE99_09000</name>
</gene>